<comment type="pathway">
    <text evidence="6">Pheromone biosynthesis.</text>
</comment>
<comment type="caution">
    <text evidence="9">The sequence shown here is derived from an EMBL/GenBank/DDBJ whole genome shotgun (WGS) entry which is preliminary data.</text>
</comment>
<comment type="similarity">
    <text evidence="2 8">Belongs to the FPP/GGPP synthase family.</text>
</comment>
<keyword evidence="4" id="KW-0479">Metal-binding</keyword>
<protein>
    <recommendedName>
        <fullName evidence="7">Farnesyl pyrophosphate synthase</fullName>
    </recommendedName>
</protein>
<keyword evidence="5" id="KW-0460">Magnesium</keyword>
<dbReference type="SFLD" id="SFLDS00005">
    <property type="entry name" value="Isoprenoid_Synthase_Type_I"/>
    <property type="match status" value="1"/>
</dbReference>
<gene>
    <name evidence="9" type="ORF">BV898_05916</name>
</gene>
<dbReference type="CDD" id="cd00685">
    <property type="entry name" value="Trans_IPPS_HT"/>
    <property type="match status" value="1"/>
</dbReference>
<keyword evidence="10" id="KW-1185">Reference proteome</keyword>
<accession>A0A1W0WY65</accession>
<evidence type="ECO:0000313" key="9">
    <source>
        <dbReference type="EMBL" id="OQV20123.1"/>
    </source>
</evidence>
<dbReference type="OrthoDB" id="10257492at2759"/>
<dbReference type="FunFam" id="1.10.600.10:FF:000021">
    <property type="entry name" value="Farnesyl pyrophosphate synthase"/>
    <property type="match status" value="1"/>
</dbReference>
<dbReference type="InterPro" id="IPR008949">
    <property type="entry name" value="Isoprenoid_synthase_dom_sf"/>
</dbReference>
<dbReference type="SUPFAM" id="SSF48576">
    <property type="entry name" value="Terpenoid synthases"/>
    <property type="match status" value="1"/>
</dbReference>
<dbReference type="GO" id="GO:0004161">
    <property type="term" value="F:dimethylallyltranstransferase activity"/>
    <property type="evidence" value="ECO:0007669"/>
    <property type="project" value="TreeGrafter"/>
</dbReference>
<dbReference type="GO" id="GO:0046872">
    <property type="term" value="F:metal ion binding"/>
    <property type="evidence" value="ECO:0007669"/>
    <property type="project" value="UniProtKB-KW"/>
</dbReference>
<evidence type="ECO:0000256" key="1">
    <source>
        <dbReference type="ARBA" id="ARBA00001946"/>
    </source>
</evidence>
<dbReference type="InterPro" id="IPR000092">
    <property type="entry name" value="Polyprenyl_synt"/>
</dbReference>
<comment type="cofactor">
    <cofactor evidence="1">
        <name>Mg(2+)</name>
        <dbReference type="ChEBI" id="CHEBI:18420"/>
    </cofactor>
</comment>
<sequence length="465" mass="53084">MIPYRAGRLVKLQPEVDSPAQPRCAAANGRSLILLLWWTRKQLISGERLFSPLPLGNATTADDALTLQEHGNYALCFGVFPSRNSFQNFFPLVNFFGRSGDTCWYIKPIWGMAKGEGRKGDALTEMESFDKTFAYILDELTTADQDPGVKEALVWFRRVLEFNVPHGKKNRGLSVVATYKLLKRSSHIPEEDDQQAAILGWCVEMLQAFFLVADDIMDQSHTRRGQPCWYKTKDVGLVAINDAFFLENAVYSLIKSHFSGQPCYVKILELFHEVTMQTITGQCLDMVSSRPDEPLDFTRFTSQRYDSIVKYKTAYYSFYLPVALAMYLAGIYDADSHQRAKVILLEMGHFFQVQDDYLDCYGEPEVLGKIGTDIQDKKCGWLIVEALKLCSPEQRQSLEKNYGIDTAENIAAVKEVYRALGMEDIYRQFEEDSAVRIKGLIKQFSGELPESIFESFFNKIFKRNK</sequence>
<dbReference type="PROSITE" id="PS00444">
    <property type="entry name" value="POLYPRENYL_SYNTHASE_2"/>
    <property type="match status" value="1"/>
</dbReference>
<dbReference type="GO" id="GO:0004337">
    <property type="term" value="F:(2E,6E)-farnesyl diphosphate synthase activity"/>
    <property type="evidence" value="ECO:0007669"/>
    <property type="project" value="TreeGrafter"/>
</dbReference>
<dbReference type="PANTHER" id="PTHR11525:SF0">
    <property type="entry name" value="FARNESYL PYROPHOSPHATE SYNTHASE"/>
    <property type="match status" value="1"/>
</dbReference>
<dbReference type="EMBL" id="MTYJ01000033">
    <property type="protein sequence ID" value="OQV20123.1"/>
    <property type="molecule type" value="Genomic_DNA"/>
</dbReference>
<proteinExistence type="inferred from homology"/>
<keyword evidence="3 8" id="KW-0808">Transferase</keyword>
<dbReference type="GO" id="GO:0005737">
    <property type="term" value="C:cytoplasm"/>
    <property type="evidence" value="ECO:0007669"/>
    <property type="project" value="TreeGrafter"/>
</dbReference>
<dbReference type="AlphaFoldDB" id="A0A1W0WY65"/>
<dbReference type="PROSITE" id="PS00723">
    <property type="entry name" value="POLYPRENYL_SYNTHASE_1"/>
    <property type="match status" value="1"/>
</dbReference>
<name>A0A1W0WY65_HYPEX</name>
<evidence type="ECO:0000256" key="5">
    <source>
        <dbReference type="ARBA" id="ARBA00022842"/>
    </source>
</evidence>
<dbReference type="GO" id="GO:0045337">
    <property type="term" value="P:farnesyl diphosphate biosynthetic process"/>
    <property type="evidence" value="ECO:0007669"/>
    <property type="project" value="TreeGrafter"/>
</dbReference>
<evidence type="ECO:0000256" key="8">
    <source>
        <dbReference type="RuleBase" id="RU004466"/>
    </source>
</evidence>
<dbReference type="InterPro" id="IPR039702">
    <property type="entry name" value="FPS1-like"/>
</dbReference>
<evidence type="ECO:0000256" key="2">
    <source>
        <dbReference type="ARBA" id="ARBA00006706"/>
    </source>
</evidence>
<evidence type="ECO:0000313" key="10">
    <source>
        <dbReference type="Proteomes" id="UP000192578"/>
    </source>
</evidence>
<dbReference type="PANTHER" id="PTHR11525">
    <property type="entry name" value="FARNESYL-PYROPHOSPHATE SYNTHETASE"/>
    <property type="match status" value="1"/>
</dbReference>
<evidence type="ECO:0000256" key="4">
    <source>
        <dbReference type="ARBA" id="ARBA00022723"/>
    </source>
</evidence>
<dbReference type="SFLD" id="SFLDG01017">
    <property type="entry name" value="Polyprenyl_Transferase_Like"/>
    <property type="match status" value="1"/>
</dbReference>
<dbReference type="InterPro" id="IPR033749">
    <property type="entry name" value="Polyprenyl_synt_CS"/>
</dbReference>
<evidence type="ECO:0000256" key="6">
    <source>
        <dbReference type="ARBA" id="ARBA00033740"/>
    </source>
</evidence>
<evidence type="ECO:0000256" key="7">
    <source>
        <dbReference type="ARBA" id="ARBA00034546"/>
    </source>
</evidence>
<evidence type="ECO:0000256" key="3">
    <source>
        <dbReference type="ARBA" id="ARBA00022679"/>
    </source>
</evidence>
<dbReference type="Pfam" id="PF00348">
    <property type="entry name" value="polyprenyl_synt"/>
    <property type="match status" value="1"/>
</dbReference>
<dbReference type="Proteomes" id="UP000192578">
    <property type="component" value="Unassembled WGS sequence"/>
</dbReference>
<dbReference type="GO" id="GO:0042811">
    <property type="term" value="P:pheromone biosynthetic process"/>
    <property type="evidence" value="ECO:0007669"/>
    <property type="project" value="UniProtKB-ARBA"/>
</dbReference>
<dbReference type="Gene3D" id="1.10.600.10">
    <property type="entry name" value="Farnesyl Diphosphate Synthase"/>
    <property type="match status" value="1"/>
</dbReference>
<reference evidence="10" key="1">
    <citation type="submission" date="2017-01" db="EMBL/GenBank/DDBJ databases">
        <title>Comparative genomics of anhydrobiosis in the tardigrade Hypsibius dujardini.</title>
        <authorList>
            <person name="Yoshida Y."/>
            <person name="Koutsovoulos G."/>
            <person name="Laetsch D."/>
            <person name="Stevens L."/>
            <person name="Kumar S."/>
            <person name="Horikawa D."/>
            <person name="Ishino K."/>
            <person name="Komine S."/>
            <person name="Tomita M."/>
            <person name="Blaxter M."/>
            <person name="Arakawa K."/>
        </authorList>
    </citation>
    <scope>NUCLEOTIDE SEQUENCE [LARGE SCALE GENOMIC DNA]</scope>
    <source>
        <strain evidence="10">Z151</strain>
    </source>
</reference>
<organism evidence="9 10">
    <name type="scientific">Hypsibius exemplaris</name>
    <name type="common">Freshwater tardigrade</name>
    <dbReference type="NCBI Taxonomy" id="2072580"/>
    <lineage>
        <taxon>Eukaryota</taxon>
        <taxon>Metazoa</taxon>
        <taxon>Ecdysozoa</taxon>
        <taxon>Tardigrada</taxon>
        <taxon>Eutardigrada</taxon>
        <taxon>Parachela</taxon>
        <taxon>Hypsibioidea</taxon>
        <taxon>Hypsibiidae</taxon>
        <taxon>Hypsibius</taxon>
    </lineage>
</organism>